<comment type="caution">
    <text evidence="1">The sequence shown here is derived from an EMBL/GenBank/DDBJ whole genome shotgun (WGS) entry which is preliminary data.</text>
</comment>
<reference evidence="1 2" key="1">
    <citation type="submission" date="2021-07" db="EMBL/GenBank/DDBJ databases">
        <authorList>
            <person name="Palmer J.M."/>
        </authorList>
    </citation>
    <scope>NUCLEOTIDE SEQUENCE [LARGE SCALE GENOMIC DNA]</scope>
    <source>
        <strain evidence="1 2">AT_MEX2019</strain>
        <tissue evidence="1">Muscle</tissue>
    </source>
</reference>
<keyword evidence="2" id="KW-1185">Reference proteome</keyword>
<evidence type="ECO:0000313" key="2">
    <source>
        <dbReference type="Proteomes" id="UP001345963"/>
    </source>
</evidence>
<sequence length="100" mass="11752">MKTYTQCLRKLKYCEKVHWKLMVSHPNQLINSKHLQRFPELLNGLSVWVIGYTIMGKTADWTDVQKTVIKPFTRRVSHKKSLLKRMIVHSVLYPSILTGN</sequence>
<evidence type="ECO:0000313" key="1">
    <source>
        <dbReference type="EMBL" id="MED6262313.1"/>
    </source>
</evidence>
<accession>A0ABU7CHN8</accession>
<gene>
    <name evidence="1" type="ORF">ATANTOWER_017612</name>
</gene>
<dbReference type="EMBL" id="JAHUTI010092151">
    <property type="protein sequence ID" value="MED6262313.1"/>
    <property type="molecule type" value="Genomic_DNA"/>
</dbReference>
<protein>
    <submittedName>
        <fullName evidence="1">Uncharacterized protein</fullName>
    </submittedName>
</protein>
<proteinExistence type="predicted"/>
<dbReference type="Proteomes" id="UP001345963">
    <property type="component" value="Unassembled WGS sequence"/>
</dbReference>
<organism evidence="1 2">
    <name type="scientific">Ataeniobius toweri</name>
    <dbReference type="NCBI Taxonomy" id="208326"/>
    <lineage>
        <taxon>Eukaryota</taxon>
        <taxon>Metazoa</taxon>
        <taxon>Chordata</taxon>
        <taxon>Craniata</taxon>
        <taxon>Vertebrata</taxon>
        <taxon>Euteleostomi</taxon>
        <taxon>Actinopterygii</taxon>
        <taxon>Neopterygii</taxon>
        <taxon>Teleostei</taxon>
        <taxon>Neoteleostei</taxon>
        <taxon>Acanthomorphata</taxon>
        <taxon>Ovalentaria</taxon>
        <taxon>Atherinomorphae</taxon>
        <taxon>Cyprinodontiformes</taxon>
        <taxon>Goodeidae</taxon>
        <taxon>Ataeniobius</taxon>
    </lineage>
</organism>
<name>A0ABU7CHN8_9TELE</name>